<sequence>MQFDGAKIEEQGVTFAIAVVKPHILSSPNKEKIRMWFTSFFGNIPIVLVAQNSRGNFTYYGRHDIVNFLANINPARIPWKRYTTN</sequence>
<accession>A0A4U7JH18</accession>
<name>A0A4U7JH18_9FIRM</name>
<gene>
    <name evidence="1" type="ORF">EHE19_013850</name>
</gene>
<evidence type="ECO:0000313" key="2">
    <source>
        <dbReference type="Proteomes" id="UP000306409"/>
    </source>
</evidence>
<proteinExistence type="predicted"/>
<evidence type="ECO:0000313" key="1">
    <source>
        <dbReference type="EMBL" id="QNU65964.1"/>
    </source>
</evidence>
<dbReference type="AlphaFoldDB" id="A0A4U7JH18"/>
<reference evidence="1 2" key="1">
    <citation type="submission" date="2020-09" db="EMBL/GenBank/DDBJ databases">
        <title>Characterization and genome sequencing of Ruminiclostridium sp. nov. MA18.</title>
        <authorList>
            <person name="Rettenmaier R."/>
            <person name="Kowollik M.-L."/>
            <person name="Liebl W."/>
            <person name="Zverlov V."/>
        </authorList>
    </citation>
    <scope>NUCLEOTIDE SEQUENCE [LARGE SCALE GENOMIC DNA]</scope>
    <source>
        <strain evidence="1 2">MA18</strain>
    </source>
</reference>
<keyword evidence="2" id="KW-1185">Reference proteome</keyword>
<protein>
    <submittedName>
        <fullName evidence="1">Uncharacterized protein</fullName>
    </submittedName>
</protein>
<organism evidence="1 2">
    <name type="scientific">Ruminiclostridium herbifermentans</name>
    <dbReference type="NCBI Taxonomy" id="2488810"/>
    <lineage>
        <taxon>Bacteria</taxon>
        <taxon>Bacillati</taxon>
        <taxon>Bacillota</taxon>
        <taxon>Clostridia</taxon>
        <taxon>Eubacteriales</taxon>
        <taxon>Oscillospiraceae</taxon>
        <taxon>Ruminiclostridium</taxon>
    </lineage>
</organism>
<dbReference type="KEGG" id="rher:EHE19_013850"/>
<dbReference type="RefSeq" id="WP_137696711.1">
    <property type="nucleotide sequence ID" value="NZ_CP061336.1"/>
</dbReference>
<dbReference type="Proteomes" id="UP000306409">
    <property type="component" value="Chromosome"/>
</dbReference>
<dbReference type="EMBL" id="CP061336">
    <property type="protein sequence ID" value="QNU65964.1"/>
    <property type="molecule type" value="Genomic_DNA"/>
</dbReference>
<dbReference type="OrthoDB" id="960855at2"/>